<feature type="binding site" evidence="2">
    <location>
        <position position="20"/>
    </location>
    <ligand>
        <name>Mg(2+)</name>
        <dbReference type="ChEBI" id="CHEBI:18420"/>
    </ligand>
</feature>
<dbReference type="PANTHER" id="PTHR10291:SF43">
    <property type="entry name" value="DEHYDRODOLICHYL DIPHOSPHATE SYNTHASE COMPLEX SUBUNIT DHDDS"/>
    <property type="match status" value="1"/>
</dbReference>
<dbReference type="PROSITE" id="PS01066">
    <property type="entry name" value="UPP_SYNTHASE"/>
    <property type="match status" value="1"/>
</dbReference>
<dbReference type="Proteomes" id="UP000009062">
    <property type="component" value="Chromosome"/>
</dbReference>
<dbReference type="PANTHER" id="PTHR10291">
    <property type="entry name" value="DEHYDRODOLICHYL DIPHOSPHATE SYNTHASE FAMILY MEMBER"/>
    <property type="match status" value="1"/>
</dbReference>
<dbReference type="GO" id="GO:0045547">
    <property type="term" value="F:ditrans,polycis-polyprenyl diphosphate synthase [(2E,6E)-farnesyl diphosphate specific] activity"/>
    <property type="evidence" value="ECO:0007669"/>
    <property type="project" value="TreeGrafter"/>
</dbReference>
<gene>
    <name evidence="2" type="primary">uppS</name>
    <name evidence="3" type="ordered locus">Pogu_0896</name>
</gene>
<proteinExistence type="inferred from homology"/>
<dbReference type="eggNOG" id="arCOG01532">
    <property type="taxonomic scope" value="Archaea"/>
</dbReference>
<feature type="binding site" evidence="2">
    <location>
        <begin position="21"/>
        <end position="24"/>
    </location>
    <ligand>
        <name>substrate</name>
    </ligand>
</feature>
<dbReference type="KEGG" id="pog:Pogu_0896"/>
<feature type="active site" description="Proton acceptor" evidence="2">
    <location>
        <position position="69"/>
    </location>
</feature>
<keyword evidence="2" id="KW-0479">Metal-binding</keyword>
<dbReference type="InterPro" id="IPR018520">
    <property type="entry name" value="UPP_synth-like_CS"/>
</dbReference>
<evidence type="ECO:0000256" key="1">
    <source>
        <dbReference type="ARBA" id="ARBA00022679"/>
    </source>
</evidence>
<protein>
    <recommendedName>
        <fullName evidence="2">Tritrans,polycis-undecaprenyl-diphosphate synthase (geranylgeranyl-diphosphate specific)</fullName>
        <ecNumber evidence="2">2.5.1.89</ecNumber>
    </recommendedName>
    <alternativeName>
        <fullName evidence="2">Undecaprenyl diphosphate synthase</fullName>
        <shortName evidence="2">UDS</shortName>
    </alternativeName>
    <alternativeName>
        <fullName evidence="2">Undecaprenyl pyrophosphate synthase</fullName>
        <shortName evidence="2">UPP synthase</shortName>
    </alternativeName>
</protein>
<feature type="binding site" evidence="2">
    <location>
        <begin position="66"/>
        <end position="68"/>
    </location>
    <ligand>
        <name>substrate</name>
    </ligand>
</feature>
<dbReference type="STRING" id="698757.Pogu_0896"/>
<sequence>MNMWGNGSVKVPRHIAVIPDGNRRYAKKVGLDFYHAYKRGVEKVRSFLTWALEFGEIKNVTFYALSTENLQRSRVELEILFRIFEEEFKKTIEDPLIHENKVRIRFIGDRSIIPGRLVKLMEELESATSSYSERHLTFALGYGGRAEIVRCVKRIISGEVKLAEINEESLFQCLDTRDLPNPEPDVVIRTGGEKRLSNFLLYQTAYSELIFLDKLWPEIEREDLLYVVEEYSRRQRRFGK</sequence>
<dbReference type="NCBIfam" id="TIGR00055">
    <property type="entry name" value="uppS"/>
    <property type="match status" value="1"/>
</dbReference>
<accession>H6Q8B6</accession>
<dbReference type="CDD" id="cd00475">
    <property type="entry name" value="Cis_IPPS"/>
    <property type="match status" value="1"/>
</dbReference>
<keyword evidence="4" id="KW-1185">Reference proteome</keyword>
<dbReference type="GO" id="GO:0000287">
    <property type="term" value="F:magnesium ion binding"/>
    <property type="evidence" value="ECO:0007669"/>
    <property type="project" value="UniProtKB-UniRule"/>
</dbReference>
<evidence type="ECO:0000313" key="4">
    <source>
        <dbReference type="Proteomes" id="UP000009062"/>
    </source>
</evidence>
<feature type="binding site" evidence="2">
    <location>
        <position position="189"/>
    </location>
    <ligand>
        <name>substrate</name>
    </ligand>
</feature>
<comment type="caution">
    <text evidence="2">Lacks conserved residue(s) required for the propagation of feature annotation.</text>
</comment>
<feature type="binding site" evidence="2">
    <location>
        <position position="72"/>
    </location>
    <ligand>
        <name>substrate</name>
    </ligand>
</feature>
<dbReference type="InterPro" id="IPR036424">
    <property type="entry name" value="UPP_synth-like_sf"/>
</dbReference>
<comment type="similarity">
    <text evidence="2">Belongs to the UPP synthase family.</text>
</comment>
<feature type="binding site" evidence="2">
    <location>
        <position position="208"/>
    </location>
    <ligand>
        <name>Mg(2+)</name>
        <dbReference type="ChEBI" id="CHEBI:18420"/>
    </ligand>
</feature>
<name>H6Q8B6_PYROT</name>
<dbReference type="EC" id="2.5.1.89" evidence="2"/>
<dbReference type="Pfam" id="PF01255">
    <property type="entry name" value="Prenyltransf"/>
    <property type="match status" value="1"/>
</dbReference>
<organism evidence="3 4">
    <name type="scientific">Pyrobaculum oguniense (strain DSM 13380 / JCM 10595 / TE7)</name>
    <dbReference type="NCBI Taxonomy" id="698757"/>
    <lineage>
        <taxon>Archaea</taxon>
        <taxon>Thermoproteota</taxon>
        <taxon>Thermoprotei</taxon>
        <taxon>Thermoproteales</taxon>
        <taxon>Thermoproteaceae</taxon>
        <taxon>Pyrobaculum</taxon>
    </lineage>
</organism>
<evidence type="ECO:0000313" key="3">
    <source>
        <dbReference type="EMBL" id="AFA38923.1"/>
    </source>
</evidence>
<dbReference type="SUPFAM" id="SSF64005">
    <property type="entry name" value="Undecaprenyl diphosphate synthase"/>
    <property type="match status" value="1"/>
</dbReference>
<keyword evidence="1 2" id="KW-0808">Transferase</keyword>
<comment type="catalytic activity">
    <reaction evidence="2">
        <text>geranylgeranyl diphosphate + 7 isopentenyl diphosphate = tri-trans,hepta-cis-undecaprenyl diphosphate + 7 diphosphate</text>
        <dbReference type="Rhea" id="RHEA:27622"/>
        <dbReference type="ChEBI" id="CHEBI:33019"/>
        <dbReference type="ChEBI" id="CHEBI:57533"/>
        <dbReference type="ChEBI" id="CHEBI:60388"/>
        <dbReference type="ChEBI" id="CHEBI:128769"/>
        <dbReference type="EC" id="2.5.1.89"/>
    </reaction>
</comment>
<comment type="subunit">
    <text evidence="2">Homodimer.</text>
</comment>
<dbReference type="InterPro" id="IPR001441">
    <property type="entry name" value="UPP_synth-like"/>
</dbReference>
<dbReference type="HOGENOM" id="CLU_038505_1_1_2"/>
<dbReference type="GO" id="GO:0016094">
    <property type="term" value="P:polyprenol biosynthetic process"/>
    <property type="evidence" value="ECO:0007669"/>
    <property type="project" value="TreeGrafter"/>
</dbReference>
<dbReference type="HAMAP" id="MF_01139">
    <property type="entry name" value="ISPT"/>
    <property type="match status" value="1"/>
</dbReference>
<dbReference type="Gene3D" id="3.40.1180.10">
    <property type="entry name" value="Decaprenyl diphosphate synthase-like"/>
    <property type="match status" value="1"/>
</dbReference>
<dbReference type="EMBL" id="CP003316">
    <property type="protein sequence ID" value="AFA38923.1"/>
    <property type="molecule type" value="Genomic_DNA"/>
</dbReference>
<feature type="binding site" evidence="2">
    <location>
        <begin position="195"/>
        <end position="197"/>
    </location>
    <ligand>
        <name>substrate</name>
    </ligand>
</feature>
<reference evidence="3 4" key="1">
    <citation type="journal article" date="2012" name="Stand. Genomic Sci.">
        <title>Complete genome sequence of Pyrobaculum oguniense.</title>
        <authorList>
            <person name="Bernick D.L."/>
            <person name="Karplus K."/>
            <person name="Lui L.M."/>
            <person name="Coker J.K."/>
            <person name="Murphy J.N."/>
            <person name="Chan P.P."/>
            <person name="Cozen A.E."/>
            <person name="Lowe T.M."/>
        </authorList>
    </citation>
    <scope>NUCLEOTIDE SEQUENCE [LARGE SCALE GENOMIC DNA]</scope>
    <source>
        <strain evidence="3 4">TE7</strain>
    </source>
</reference>
<evidence type="ECO:0000256" key="2">
    <source>
        <dbReference type="HAMAP-Rule" id="MF_01139"/>
    </source>
</evidence>
<comment type="function">
    <text evidence="2">Catalyzes the sequential condensation of isopentenyl diphosphate (IPP) with geranylgeranyl diphosphate (GGPP) to yield (2Z,6Z,10Z,14Z,18Z,22Z,26Z,30E,34E,38E)-undecaprenyl diphosphate (tritrans,heptacis-UPP). It is probably the precursor of glycosyl carrier lipids.</text>
</comment>
<feature type="active site" evidence="2">
    <location>
        <position position="20"/>
    </location>
</feature>
<dbReference type="AlphaFoldDB" id="H6Q8B6"/>
<keyword evidence="2" id="KW-0460">Magnesium</keyword>
<comment type="cofactor">
    <cofactor evidence="2">
        <name>Mg(2+)</name>
        <dbReference type="ChEBI" id="CHEBI:18420"/>
    </cofactor>
    <text evidence="2">Binds 2 magnesium ions per subunit.</text>
</comment>